<dbReference type="AlphaFoldDB" id="A0A653K9Q2"/>
<gene>
    <name evidence="1" type="ORF">ACI8B_50208</name>
</gene>
<dbReference type="EMBL" id="CABWKZ010000045">
    <property type="protein sequence ID" value="VXA57723.1"/>
    <property type="molecule type" value="Genomic_DNA"/>
</dbReference>
<protein>
    <submittedName>
        <fullName evidence="1">Uncharacterized protein</fullName>
    </submittedName>
</protein>
<name>A0A653K9Q2_9GAMM</name>
<evidence type="ECO:0000313" key="1">
    <source>
        <dbReference type="EMBL" id="VXA57723.1"/>
    </source>
</evidence>
<evidence type="ECO:0000313" key="2">
    <source>
        <dbReference type="Proteomes" id="UP000430404"/>
    </source>
</evidence>
<accession>A0A653K9Q2</accession>
<proteinExistence type="predicted"/>
<organism evidence="1 2">
    <name type="scientific">Acinetobacter proteolyticus</name>
    <dbReference type="NCBI Taxonomy" id="1776741"/>
    <lineage>
        <taxon>Bacteria</taxon>
        <taxon>Pseudomonadati</taxon>
        <taxon>Pseudomonadota</taxon>
        <taxon>Gammaproteobacteria</taxon>
        <taxon>Moraxellales</taxon>
        <taxon>Moraxellaceae</taxon>
        <taxon>Acinetobacter</taxon>
    </lineage>
</organism>
<reference evidence="1 2" key="1">
    <citation type="submission" date="2019-10" db="EMBL/GenBank/DDBJ databases">
        <authorList>
            <person name="Karimi E."/>
        </authorList>
    </citation>
    <scope>NUCLEOTIDE SEQUENCE [LARGE SCALE GENOMIC DNA]</scope>
    <source>
        <strain evidence="1">Acinetobacter sp. 8BE</strain>
    </source>
</reference>
<dbReference type="Proteomes" id="UP000430404">
    <property type="component" value="Unassembled WGS sequence"/>
</dbReference>
<sequence>MPELLILFNVPEVEAPASVTLSPAAGALLSLQALSPNTNAPAQSREVMVRL</sequence>